<accession>A0A6V7BR31</accession>
<reference evidence="1" key="1">
    <citation type="submission" date="2020-07" db="EMBL/GenBank/DDBJ databases">
        <authorList>
            <person name="Pothier F. J."/>
        </authorList>
    </citation>
    <scope>NUCLEOTIDE SEQUENCE</scope>
    <source>
        <strain evidence="1">CFBP 2533</strain>
    </source>
</reference>
<proteinExistence type="predicted"/>
<name>A0A6V7BR31_9XANT</name>
<sequence>MTQARLRNFQDSNFVFGASGSQRLARLCISIQILRPTKLVHWQLIAFFPGETQMTLVSGNPHTANDAFFTSLAIRLGLPDELAQRLGEGETILGPAGMLCRVHTQMQQGEMTAFPEVILPLAARELGGDEVVTLLALQEQLLTHYGWRLTLSDLGLLCVCPLLLERTPDAVATALERGQVVARVVLDALVTQAGSPAEVAS</sequence>
<dbReference type="EMBL" id="LR828261">
    <property type="protein sequence ID" value="CAD0304720.1"/>
    <property type="molecule type" value="Genomic_DNA"/>
</dbReference>
<dbReference type="InterPro" id="IPR048201">
    <property type="entry name" value="Hpa3-like"/>
</dbReference>
<dbReference type="AlphaFoldDB" id="A0A6V7BR31"/>
<organism evidence="1">
    <name type="scientific">Xanthomonas hortorum pv. pelargonii</name>
    <dbReference type="NCBI Taxonomy" id="453602"/>
    <lineage>
        <taxon>Bacteria</taxon>
        <taxon>Pseudomonadati</taxon>
        <taxon>Pseudomonadota</taxon>
        <taxon>Gammaproteobacteria</taxon>
        <taxon>Lysobacterales</taxon>
        <taxon>Lysobacteraceae</taxon>
        <taxon>Xanthomonas</taxon>
    </lineage>
</organism>
<dbReference type="NCBIfam" id="NF041526">
    <property type="entry name" value="Hpa3"/>
    <property type="match status" value="1"/>
</dbReference>
<evidence type="ECO:0008006" key="2">
    <source>
        <dbReference type="Google" id="ProtNLM"/>
    </source>
</evidence>
<evidence type="ECO:0000313" key="1">
    <source>
        <dbReference type="EMBL" id="CAD0304726.1"/>
    </source>
</evidence>
<dbReference type="EMBL" id="LR828261">
    <property type="protein sequence ID" value="CAD0304726.1"/>
    <property type="molecule type" value="Genomic_DNA"/>
</dbReference>
<gene>
    <name evidence="1" type="ORF">CFBP2533_05680</name>
</gene>
<protein>
    <recommendedName>
        <fullName evidence="2">Hpa3</fullName>
    </recommendedName>
</protein>